<accession>A0A6A3BV06</accession>
<evidence type="ECO:0000259" key="9">
    <source>
        <dbReference type="Pfam" id="PF23598"/>
    </source>
</evidence>
<evidence type="ECO:0000256" key="4">
    <source>
        <dbReference type="ARBA" id="ARBA00022729"/>
    </source>
</evidence>
<evidence type="ECO:0000256" key="8">
    <source>
        <dbReference type="SAM" id="SignalP"/>
    </source>
</evidence>
<dbReference type="GO" id="GO:0005886">
    <property type="term" value="C:plasma membrane"/>
    <property type="evidence" value="ECO:0007669"/>
    <property type="project" value="UniProtKB-SubCell"/>
</dbReference>
<comment type="subcellular location">
    <subcellularLocation>
        <location evidence="1">Cell membrane</location>
    </subcellularLocation>
</comment>
<keyword evidence="2" id="KW-1003">Cell membrane</keyword>
<evidence type="ECO:0000313" key="10">
    <source>
        <dbReference type="EMBL" id="KAE8720494.1"/>
    </source>
</evidence>
<keyword evidence="5" id="KW-0677">Repeat</keyword>
<keyword evidence="4 8" id="KW-0732">Signal</keyword>
<name>A0A6A3BV06_HIBSY</name>
<keyword evidence="6" id="KW-0472">Membrane</keyword>
<dbReference type="PANTHER" id="PTHR48009">
    <property type="entry name" value="LEUCINE-RICH REPEAT (LRR) FAMILY PROTEIN"/>
    <property type="match status" value="1"/>
</dbReference>
<protein>
    <submittedName>
        <fullName evidence="10">Piriformospora indica-insensitive protein 2</fullName>
    </submittedName>
</protein>
<feature type="compositionally biased region" description="Low complexity" evidence="7">
    <location>
        <begin position="415"/>
        <end position="425"/>
    </location>
</feature>
<organism evidence="10">
    <name type="scientific">Hibiscus syriacus</name>
    <name type="common">Rose of Sharon</name>
    <dbReference type="NCBI Taxonomy" id="106335"/>
    <lineage>
        <taxon>Eukaryota</taxon>
        <taxon>Viridiplantae</taxon>
        <taxon>Streptophyta</taxon>
        <taxon>Embryophyta</taxon>
        <taxon>Tracheophyta</taxon>
        <taxon>Spermatophyta</taxon>
        <taxon>Magnoliopsida</taxon>
        <taxon>eudicotyledons</taxon>
        <taxon>Gunneridae</taxon>
        <taxon>Pentapetalae</taxon>
        <taxon>rosids</taxon>
        <taxon>malvids</taxon>
        <taxon>Malvales</taxon>
        <taxon>Malvaceae</taxon>
        <taxon>Malvoideae</taxon>
        <taxon>Hibiscus</taxon>
    </lineage>
</organism>
<evidence type="ECO:0000256" key="7">
    <source>
        <dbReference type="SAM" id="MobiDB-lite"/>
    </source>
</evidence>
<dbReference type="InterPro" id="IPR032675">
    <property type="entry name" value="LRR_dom_sf"/>
</dbReference>
<dbReference type="GO" id="GO:0051707">
    <property type="term" value="P:response to other organism"/>
    <property type="evidence" value="ECO:0007669"/>
    <property type="project" value="UniProtKB-ARBA"/>
</dbReference>
<feature type="domain" description="Disease resistance R13L4/SHOC-2-like LRR" evidence="9">
    <location>
        <begin position="171"/>
        <end position="411"/>
    </location>
</feature>
<dbReference type="SUPFAM" id="SSF52058">
    <property type="entry name" value="L domain-like"/>
    <property type="match status" value="1"/>
</dbReference>
<proteinExistence type="predicted"/>
<keyword evidence="3" id="KW-0433">Leucine-rich repeat</keyword>
<dbReference type="InterPro" id="IPR055414">
    <property type="entry name" value="LRR_R13L4/SHOC2-like"/>
</dbReference>
<dbReference type="Gene3D" id="3.80.10.10">
    <property type="entry name" value="Ribonuclease Inhibitor"/>
    <property type="match status" value="3"/>
</dbReference>
<dbReference type="PANTHER" id="PTHR48009:SF1">
    <property type="entry name" value="LEUCINE-RICH REPEAT (LRR) FAMILY PROTEIN"/>
    <property type="match status" value="1"/>
</dbReference>
<dbReference type="EMBL" id="VEPZ02000719">
    <property type="protein sequence ID" value="KAE8720494.1"/>
    <property type="molecule type" value="Genomic_DNA"/>
</dbReference>
<sequence length="434" mass="47686">MENVLVINRSLLHLLLFLLIGSLVFCECEDDGDQVSSVSPMVKEEQDALYGAIQGFVGNSWNGSDLYPDPCGWTPIQGVYCDLVDGFWHITVLNIGLVFDNSLQCSTEAKFTHHLFELNHLRSLSFFNCFFSPRDNPITIPSSNWERFSNSLESFEFRSNGGLIGEIPAPIGCLKRLQSLVLLDNGLTGELPIELGNLVNLKQLVLAGNKFTGQVPPSLAGLTKLLIMDFSRNNLSGPLELSFGSNFTSLLKLDLSNNGLEGKIPEGIRRLKNVTLLDLGRNKFSGGLTQSFQELVSLKEMVISSNPLGGDLMGIQWENLQDLEILDLSNLGLTGMIPESMPEMKKLRYLGLNDNNLSGNLSPKLASLPCLGALYINGNNLTGKLVFSEGFYKKMGRRFRAWNNSKLCYQPQVISSSSSSSSSSSHFPNGVKAC</sequence>
<evidence type="ECO:0000256" key="1">
    <source>
        <dbReference type="ARBA" id="ARBA00004236"/>
    </source>
</evidence>
<evidence type="ECO:0000256" key="6">
    <source>
        <dbReference type="ARBA" id="ARBA00023136"/>
    </source>
</evidence>
<dbReference type="InterPro" id="IPR053213">
    <property type="entry name" value="RLP29"/>
</dbReference>
<feature type="region of interest" description="Disordered" evidence="7">
    <location>
        <begin position="414"/>
        <end position="434"/>
    </location>
</feature>
<gene>
    <name evidence="10" type="ORF">F3Y22_tig00019423pilonHSYRG00103</name>
</gene>
<dbReference type="Pfam" id="PF23598">
    <property type="entry name" value="LRR_14"/>
    <property type="match status" value="1"/>
</dbReference>
<reference evidence="10" key="1">
    <citation type="submission" date="2019-09" db="EMBL/GenBank/DDBJ databases">
        <title>Draft genome information of white flower Hibiscus syriacus.</title>
        <authorList>
            <person name="Kim Y.-M."/>
        </authorList>
    </citation>
    <scope>NUCLEOTIDE SEQUENCE [LARGE SCALE GENOMIC DNA]</scope>
    <source>
        <strain evidence="10">YM2019G1</strain>
        <tissue evidence="10">Leaf</tissue>
    </source>
</reference>
<feature type="signal peptide" evidence="8">
    <location>
        <begin position="1"/>
        <end position="26"/>
    </location>
</feature>
<evidence type="ECO:0000256" key="2">
    <source>
        <dbReference type="ARBA" id="ARBA00022475"/>
    </source>
</evidence>
<evidence type="ECO:0000256" key="3">
    <source>
        <dbReference type="ARBA" id="ARBA00022614"/>
    </source>
</evidence>
<dbReference type="FunFam" id="3.80.10.10:FF:000269">
    <property type="entry name" value="Piriformospora indica-insensitive protein 2"/>
    <property type="match status" value="1"/>
</dbReference>
<dbReference type="FunFam" id="3.80.10.10:FF:000375">
    <property type="entry name" value="Piriformospora indica-insensitive protein 2"/>
    <property type="match status" value="1"/>
</dbReference>
<feature type="chain" id="PRO_5025446364" evidence="8">
    <location>
        <begin position="27"/>
        <end position="434"/>
    </location>
</feature>
<dbReference type="AlphaFoldDB" id="A0A6A3BV06"/>
<evidence type="ECO:0000256" key="5">
    <source>
        <dbReference type="ARBA" id="ARBA00022737"/>
    </source>
</evidence>
<dbReference type="FunFam" id="3.80.10.10:FF:000383">
    <property type="entry name" value="Leucine-rich repeat receptor protein kinase EMS1"/>
    <property type="match status" value="1"/>
</dbReference>
<comment type="caution">
    <text evidence="10">The sequence shown here is derived from an EMBL/GenBank/DDBJ whole genome shotgun (WGS) entry which is preliminary data.</text>
</comment>